<dbReference type="AlphaFoldDB" id="A0AAQ3KP65"/>
<proteinExistence type="predicted"/>
<dbReference type="GO" id="GO:0003697">
    <property type="term" value="F:single-stranded DNA binding"/>
    <property type="evidence" value="ECO:0007669"/>
    <property type="project" value="InterPro"/>
</dbReference>
<gene>
    <name evidence="1" type="ORF">Cni_G21015</name>
</gene>
<dbReference type="Proteomes" id="UP001327560">
    <property type="component" value="Chromosome 6"/>
</dbReference>
<dbReference type="CDD" id="cd01029">
    <property type="entry name" value="TOPRIM_primases"/>
    <property type="match status" value="1"/>
</dbReference>
<dbReference type="PANTHER" id="PTHR12873">
    <property type="entry name" value="T7-LIKE MITOCHONDRIAL DNA HELICASE"/>
    <property type="match status" value="1"/>
</dbReference>
<dbReference type="EMBL" id="CP136895">
    <property type="protein sequence ID" value="WOL12249.1"/>
    <property type="molecule type" value="Genomic_DNA"/>
</dbReference>
<reference evidence="1 2" key="1">
    <citation type="submission" date="2023-10" db="EMBL/GenBank/DDBJ databases">
        <title>Chromosome-scale genome assembly provides insights into flower coloration mechanisms of Canna indica.</title>
        <authorList>
            <person name="Li C."/>
        </authorList>
    </citation>
    <scope>NUCLEOTIDE SEQUENCE [LARGE SCALE GENOMIC DNA]</scope>
    <source>
        <tissue evidence="1">Flower</tissue>
    </source>
</reference>
<dbReference type="InterPro" id="IPR027032">
    <property type="entry name" value="Twinkle-like"/>
</dbReference>
<dbReference type="InterPro" id="IPR034154">
    <property type="entry name" value="TOPRIM_DnaG/twinkle"/>
</dbReference>
<dbReference type="Gene3D" id="3.40.1360.10">
    <property type="match status" value="1"/>
</dbReference>
<organism evidence="1 2">
    <name type="scientific">Canna indica</name>
    <name type="common">Indian-shot</name>
    <dbReference type="NCBI Taxonomy" id="4628"/>
    <lineage>
        <taxon>Eukaryota</taxon>
        <taxon>Viridiplantae</taxon>
        <taxon>Streptophyta</taxon>
        <taxon>Embryophyta</taxon>
        <taxon>Tracheophyta</taxon>
        <taxon>Spermatophyta</taxon>
        <taxon>Magnoliopsida</taxon>
        <taxon>Liliopsida</taxon>
        <taxon>Zingiberales</taxon>
        <taxon>Cannaceae</taxon>
        <taxon>Canna</taxon>
    </lineage>
</organism>
<keyword evidence="2" id="KW-1185">Reference proteome</keyword>
<accession>A0AAQ3KP65</accession>
<evidence type="ECO:0000313" key="2">
    <source>
        <dbReference type="Proteomes" id="UP001327560"/>
    </source>
</evidence>
<dbReference type="GO" id="GO:0043139">
    <property type="term" value="F:5'-3' DNA helicase activity"/>
    <property type="evidence" value="ECO:0007669"/>
    <property type="project" value="InterPro"/>
</dbReference>
<evidence type="ECO:0000313" key="1">
    <source>
        <dbReference type="EMBL" id="WOL12249.1"/>
    </source>
</evidence>
<dbReference type="PANTHER" id="PTHR12873:SF0">
    <property type="entry name" value="TWINKLE MTDNA HELICASE"/>
    <property type="match status" value="1"/>
</dbReference>
<sequence>MPPIPRPSLRTLFMCGSKYVSLRCPATATAPFLLPRRLLQLRPHLCFPDKRRLDSGSLPSRLKCSRLFSRYTTPTAPSEAVGVGVTEGVVSEKMKYLISKLEEMGVGCEMLEPGKDCRSLCPKCEGGSSKEKSFSLYIREDGESAVWQCFRAKCGWSGYLPASGDVRTEFVKTSQASKMKDYRSINEKDLHLEPLCKELIAYFAERNISPETLRRNAVMQRKYNDEVVIAFTYRRNGVLVSCKYRAVCKKFWQENNTERVFYGLDDIQQAEDVIIVEGEIDKLSMEEAGYRNCVSVPDGAPAKVSKELPDMDELGHEVPVPME</sequence>
<dbReference type="SUPFAM" id="SSF56731">
    <property type="entry name" value="DNA primase core"/>
    <property type="match status" value="1"/>
</dbReference>
<name>A0AAQ3KP65_9LILI</name>
<evidence type="ECO:0008006" key="3">
    <source>
        <dbReference type="Google" id="ProtNLM"/>
    </source>
</evidence>
<protein>
    <recommendedName>
        <fullName evidence="3">Toprim domain-containing protein</fullName>
    </recommendedName>
</protein>